<accession>A0A8W8M5W1</accession>
<dbReference type="InterPro" id="IPR053173">
    <property type="entry name" value="SAM-binding_MTase"/>
</dbReference>
<dbReference type="PANTHER" id="PTHR45128:SF1">
    <property type="entry name" value="S-ADENOSYLMETHIONINE-DEPENDENT METHYLTRANSFERASE RV2258C"/>
    <property type="match status" value="1"/>
</dbReference>
<evidence type="ECO:0000259" key="1">
    <source>
        <dbReference type="Pfam" id="PF13847"/>
    </source>
</evidence>
<feature type="domain" description="S-adenosylmethionine-dependent methyltransferase Rv2258c-like winged HTH" evidence="2">
    <location>
        <begin position="21"/>
        <end position="68"/>
    </location>
</feature>
<proteinExistence type="predicted"/>
<dbReference type="PANTHER" id="PTHR45128">
    <property type="entry name" value="METHYLTRANSFERASE TYPE 11"/>
    <property type="match status" value="1"/>
</dbReference>
<dbReference type="Proteomes" id="UP000005408">
    <property type="component" value="Unassembled WGS sequence"/>
</dbReference>
<evidence type="ECO:0000313" key="4">
    <source>
        <dbReference type="Proteomes" id="UP000005408"/>
    </source>
</evidence>
<keyword evidence="4" id="KW-1185">Reference proteome</keyword>
<dbReference type="InterPro" id="IPR025714">
    <property type="entry name" value="Methyltranfer_dom"/>
</dbReference>
<evidence type="ECO:0000313" key="3">
    <source>
        <dbReference type="EnsemblMetazoa" id="G31908.2:cds"/>
    </source>
</evidence>
<dbReference type="AlphaFoldDB" id="A0A8W8M5W1"/>
<sequence>MASSTTNARDLEQIVRDGLSTLVFAFGFKTGIVDAFTEIQQPCTAKELSEKAGKKLRYTQEWLGSAITILSEMIPKLEEATKLDGPKGYGYYEPILHWIDVYRSSEALQDWNQRLLLPVMNLKQGNAFAILDIGCGFGKHSREVAKLYPCSKITAIDMDQFSIDNAKKELTKSGLKNIEYICLKGGQLPEEWANKFDFVIINDVLHDSYEVDEILEGIKRVLKPDGFAAAYDPAVSSYHKKVINDATAQYFLPFSLFQCLPVSSMGPNEGLGIGWGYERRKQKIKEHGFRVVQVGDKDIDTIQEGIVFQKM</sequence>
<dbReference type="InterPro" id="IPR029063">
    <property type="entry name" value="SAM-dependent_MTases_sf"/>
</dbReference>
<dbReference type="Pfam" id="PF13847">
    <property type="entry name" value="Methyltransf_31"/>
    <property type="match status" value="1"/>
</dbReference>
<name>A0A8W8M5W1_MAGGI</name>
<dbReference type="InterPro" id="IPR048711">
    <property type="entry name" value="WHD_Rv2258c"/>
</dbReference>
<dbReference type="EnsemblMetazoa" id="G31908.2">
    <property type="protein sequence ID" value="G31908.2:cds"/>
    <property type="gene ID" value="G31908"/>
</dbReference>
<dbReference type="Pfam" id="PF21320">
    <property type="entry name" value="WHD_Rv2258c"/>
    <property type="match status" value="1"/>
</dbReference>
<evidence type="ECO:0000259" key="2">
    <source>
        <dbReference type="Pfam" id="PF21320"/>
    </source>
</evidence>
<reference evidence="3" key="1">
    <citation type="submission" date="2022-08" db="UniProtKB">
        <authorList>
            <consortium name="EnsemblMetazoa"/>
        </authorList>
    </citation>
    <scope>IDENTIFICATION</scope>
    <source>
        <strain evidence="3">05x7-T-G4-1.051#20</strain>
    </source>
</reference>
<dbReference type="Gene3D" id="3.40.50.150">
    <property type="entry name" value="Vaccinia Virus protein VP39"/>
    <property type="match status" value="1"/>
</dbReference>
<dbReference type="SUPFAM" id="SSF53335">
    <property type="entry name" value="S-adenosyl-L-methionine-dependent methyltransferases"/>
    <property type="match status" value="1"/>
</dbReference>
<feature type="domain" description="Methyltransferase" evidence="1">
    <location>
        <begin position="129"/>
        <end position="234"/>
    </location>
</feature>
<protein>
    <recommendedName>
        <fullName evidence="5">Methyltransferase domain-containing protein</fullName>
    </recommendedName>
</protein>
<organism evidence="3 4">
    <name type="scientific">Magallana gigas</name>
    <name type="common">Pacific oyster</name>
    <name type="synonym">Crassostrea gigas</name>
    <dbReference type="NCBI Taxonomy" id="29159"/>
    <lineage>
        <taxon>Eukaryota</taxon>
        <taxon>Metazoa</taxon>
        <taxon>Spiralia</taxon>
        <taxon>Lophotrochozoa</taxon>
        <taxon>Mollusca</taxon>
        <taxon>Bivalvia</taxon>
        <taxon>Autobranchia</taxon>
        <taxon>Pteriomorphia</taxon>
        <taxon>Ostreida</taxon>
        <taxon>Ostreoidea</taxon>
        <taxon>Ostreidae</taxon>
        <taxon>Magallana</taxon>
    </lineage>
</organism>
<dbReference type="CDD" id="cd02440">
    <property type="entry name" value="AdoMet_MTases"/>
    <property type="match status" value="1"/>
</dbReference>
<evidence type="ECO:0008006" key="5">
    <source>
        <dbReference type="Google" id="ProtNLM"/>
    </source>
</evidence>